<evidence type="ECO:0000256" key="3">
    <source>
        <dbReference type="ARBA" id="ARBA00009034"/>
    </source>
</evidence>
<reference evidence="15 16" key="2">
    <citation type="submission" date="2017-04" db="EMBL/GenBank/DDBJ databases">
        <title>CpG methylation of centromeres and impact of large insertions on vertebrate speciation.</title>
        <authorList>
            <person name="Ichikawa K."/>
            <person name="Yoshimura J."/>
            <person name="Morishita S."/>
        </authorList>
    </citation>
    <scope>NUCLEOTIDE SEQUENCE</scope>
    <source>
        <strain evidence="15 16">HNI</strain>
    </source>
</reference>
<reference key="1">
    <citation type="journal article" date="2007" name="Nature">
        <title>The medaka draft genome and insights into vertebrate genome evolution.</title>
        <authorList>
            <person name="Kasahara M."/>
            <person name="Naruse K."/>
            <person name="Sasaki S."/>
            <person name="Nakatani Y."/>
            <person name="Qu W."/>
            <person name="Ahsan B."/>
            <person name="Yamada T."/>
            <person name="Nagayasu Y."/>
            <person name="Doi K."/>
            <person name="Kasai Y."/>
            <person name="Jindo T."/>
            <person name="Kobayashi D."/>
            <person name="Shimada A."/>
            <person name="Toyoda A."/>
            <person name="Kuroki Y."/>
            <person name="Fujiyama A."/>
            <person name="Sasaki T."/>
            <person name="Shimizu A."/>
            <person name="Asakawa S."/>
            <person name="Shimizu N."/>
            <person name="Hashimoto S."/>
            <person name="Yang J."/>
            <person name="Lee Y."/>
            <person name="Matsushima K."/>
            <person name="Sugano S."/>
            <person name="Sakaizumi M."/>
            <person name="Narita T."/>
            <person name="Ohishi K."/>
            <person name="Haga S."/>
            <person name="Ohta F."/>
            <person name="Nomoto H."/>
            <person name="Nogata K."/>
            <person name="Morishita T."/>
            <person name="Endo T."/>
            <person name="Shin-I T."/>
            <person name="Takeda H."/>
            <person name="Morishita S."/>
            <person name="Kohara Y."/>
        </authorList>
    </citation>
    <scope>NUCLEOTIDE SEQUENCE [LARGE SCALE GENOMIC DNA]</scope>
    <source>
        <strain>Hd-rR</strain>
    </source>
</reference>
<evidence type="ECO:0000256" key="13">
    <source>
        <dbReference type="RuleBase" id="RU000406"/>
    </source>
</evidence>
<evidence type="ECO:0000259" key="14">
    <source>
        <dbReference type="SMART" id="SM00078"/>
    </source>
</evidence>
<evidence type="ECO:0000256" key="9">
    <source>
        <dbReference type="ARBA" id="ARBA00022702"/>
    </source>
</evidence>
<evidence type="ECO:0000256" key="4">
    <source>
        <dbReference type="ARBA" id="ARBA00011207"/>
    </source>
</evidence>
<comment type="subcellular location">
    <subcellularLocation>
        <location evidence="2 13">Secreted</location>
    </subcellularLocation>
</comment>
<dbReference type="Pfam" id="PF00049">
    <property type="entry name" value="Insulin"/>
    <property type="match status" value="1"/>
</dbReference>
<sequence>MCCRLKSNMTFFLSGVFTFSLLLCPSVLPLMARASWVLLTVILLIYSPGATSAPLQHLCGSHLVDALFFVCGDRGFFYNPHRAHKRDLGNQLGFLSKMARQQERLWRDQSGRDEPKVKRGIVEQCCHKPCSIHHLEGYCD</sequence>
<keyword evidence="11" id="KW-1015">Disulfide bond</keyword>
<dbReference type="FunFam" id="1.10.100.10:FF:000003">
    <property type="entry name" value="Insulin"/>
    <property type="match status" value="1"/>
</dbReference>
<keyword evidence="10" id="KW-0732">Signal</keyword>
<evidence type="ECO:0000256" key="2">
    <source>
        <dbReference type="ARBA" id="ARBA00004613"/>
    </source>
</evidence>
<organism evidence="15 16">
    <name type="scientific">Oryzias latipes</name>
    <name type="common">Japanese rice fish</name>
    <name type="synonym">Japanese killifish</name>
    <dbReference type="NCBI Taxonomy" id="8090"/>
    <lineage>
        <taxon>Eukaryota</taxon>
        <taxon>Metazoa</taxon>
        <taxon>Chordata</taxon>
        <taxon>Craniata</taxon>
        <taxon>Vertebrata</taxon>
        <taxon>Euteleostomi</taxon>
        <taxon>Actinopterygii</taxon>
        <taxon>Neopterygii</taxon>
        <taxon>Teleostei</taxon>
        <taxon>Neoteleostei</taxon>
        <taxon>Acanthomorphata</taxon>
        <taxon>Ovalentaria</taxon>
        <taxon>Atherinomorphae</taxon>
        <taxon>Beloniformes</taxon>
        <taxon>Adrianichthyidae</taxon>
        <taxon>Oryziinae</taxon>
        <taxon>Oryzias</taxon>
    </lineage>
</organism>
<comment type="function">
    <text evidence="1 13">Insulin decreases blood glucose concentration. It increases cell permeability to monosaccharides, amino acids and fatty acids. It accelerates glycolysis, the pentose phosphate cycle, and glycogen synthesis in liver.</text>
</comment>
<evidence type="ECO:0000313" key="16">
    <source>
        <dbReference type="Proteomes" id="UP000265180"/>
    </source>
</evidence>
<accession>A0A3P9K7S3</accession>
<keyword evidence="7 13" id="KW-0313">Glucose metabolism</keyword>
<dbReference type="PROSITE" id="PS00262">
    <property type="entry name" value="INSULIN"/>
    <property type="match status" value="1"/>
</dbReference>
<name>A0A3P9K7S3_ORYLA</name>
<reference evidence="15" key="3">
    <citation type="submission" date="2025-08" db="UniProtKB">
        <authorList>
            <consortium name="Ensembl"/>
        </authorList>
    </citation>
    <scope>IDENTIFICATION</scope>
    <source>
        <strain evidence="15">HNI</strain>
    </source>
</reference>
<dbReference type="PRINTS" id="PR00276">
    <property type="entry name" value="INSULINFAMLY"/>
</dbReference>
<keyword evidence="8" id="KW-0165">Cleavage on pair of basic residues</keyword>
<dbReference type="PANTHER" id="PTHR11454:SF9">
    <property type="entry name" value="INSULIN"/>
    <property type="match status" value="1"/>
</dbReference>
<dbReference type="Proteomes" id="UP000265180">
    <property type="component" value="Chromosome 10"/>
</dbReference>
<dbReference type="InterPro" id="IPR022352">
    <property type="entry name" value="Ins/IGF/rlx"/>
</dbReference>
<keyword evidence="12 13" id="KW-0119">Carbohydrate metabolism</keyword>
<dbReference type="InterPro" id="IPR036438">
    <property type="entry name" value="Insulin-like_sf"/>
</dbReference>
<dbReference type="InterPro" id="IPR022353">
    <property type="entry name" value="Insulin_CS"/>
</dbReference>
<dbReference type="Ensembl" id="ENSORLT00020008229.1">
    <property type="protein sequence ID" value="ENSORLP00020004286.1"/>
    <property type="gene ID" value="ENSORLG00020005067.1"/>
</dbReference>
<dbReference type="GO" id="GO:0006006">
    <property type="term" value="P:glucose metabolic process"/>
    <property type="evidence" value="ECO:0007669"/>
    <property type="project" value="UniProtKB-UniRule"/>
</dbReference>
<dbReference type="GO" id="GO:0005576">
    <property type="term" value="C:extracellular region"/>
    <property type="evidence" value="ECO:0007669"/>
    <property type="project" value="UniProtKB-SubCell"/>
</dbReference>
<dbReference type="InterPro" id="IPR016179">
    <property type="entry name" value="Insulin-like"/>
</dbReference>
<feature type="domain" description="Insulin-like" evidence="14">
    <location>
        <begin position="56"/>
        <end position="139"/>
    </location>
</feature>
<dbReference type="PANTHER" id="PTHR11454">
    <property type="entry name" value="INSULIN/INSULIN GROWTH FACTOR"/>
    <property type="match status" value="1"/>
</dbReference>
<evidence type="ECO:0000256" key="5">
    <source>
        <dbReference type="ARBA" id="ARBA00020180"/>
    </source>
</evidence>
<keyword evidence="6 13" id="KW-0964">Secreted</keyword>
<protein>
    <recommendedName>
        <fullName evidence="5 13">Insulin</fullName>
    </recommendedName>
</protein>
<evidence type="ECO:0000313" key="15">
    <source>
        <dbReference type="Ensembl" id="ENSORLP00020004286.1"/>
    </source>
</evidence>
<dbReference type="PRINTS" id="PR00277">
    <property type="entry name" value="INSULIN"/>
</dbReference>
<dbReference type="AlphaFoldDB" id="A0A3P9K7S3"/>
<reference evidence="15" key="4">
    <citation type="submission" date="2025-09" db="UniProtKB">
        <authorList>
            <consortium name="Ensembl"/>
        </authorList>
    </citation>
    <scope>IDENTIFICATION</scope>
    <source>
        <strain evidence="15">HNI</strain>
    </source>
</reference>
<proteinExistence type="inferred from homology"/>
<dbReference type="SMART" id="SM00078">
    <property type="entry name" value="IlGF"/>
    <property type="match status" value="1"/>
</dbReference>
<dbReference type="Gene3D" id="1.10.100.10">
    <property type="entry name" value="Insulin-like"/>
    <property type="match status" value="1"/>
</dbReference>
<keyword evidence="9 13" id="KW-0372">Hormone</keyword>
<evidence type="ECO:0000256" key="10">
    <source>
        <dbReference type="ARBA" id="ARBA00022729"/>
    </source>
</evidence>
<dbReference type="CDD" id="cd04367">
    <property type="entry name" value="IlGF_insulin_like"/>
    <property type="match status" value="1"/>
</dbReference>
<evidence type="ECO:0000256" key="12">
    <source>
        <dbReference type="ARBA" id="ARBA00023277"/>
    </source>
</evidence>
<evidence type="ECO:0000256" key="1">
    <source>
        <dbReference type="ARBA" id="ARBA00002985"/>
    </source>
</evidence>
<comment type="subunit">
    <text evidence="4 13">Heterodimer of a B chain and an A chain linked by two disulfide bonds.</text>
</comment>
<evidence type="ECO:0000256" key="6">
    <source>
        <dbReference type="ARBA" id="ARBA00022525"/>
    </source>
</evidence>
<dbReference type="InterPro" id="IPR004825">
    <property type="entry name" value="Insulin"/>
</dbReference>
<evidence type="ECO:0000256" key="7">
    <source>
        <dbReference type="ARBA" id="ARBA00022526"/>
    </source>
</evidence>
<dbReference type="SUPFAM" id="SSF56994">
    <property type="entry name" value="Insulin-like"/>
    <property type="match status" value="1"/>
</dbReference>
<evidence type="ECO:0000256" key="11">
    <source>
        <dbReference type="ARBA" id="ARBA00023157"/>
    </source>
</evidence>
<evidence type="ECO:0000256" key="8">
    <source>
        <dbReference type="ARBA" id="ARBA00022685"/>
    </source>
</evidence>
<dbReference type="GO" id="GO:0005179">
    <property type="term" value="F:hormone activity"/>
    <property type="evidence" value="ECO:0007669"/>
    <property type="project" value="UniProtKB-KW"/>
</dbReference>
<comment type="similarity">
    <text evidence="3 13">Belongs to the insulin family.</text>
</comment>